<dbReference type="Proteomes" id="UP000800200">
    <property type="component" value="Unassembled WGS sequence"/>
</dbReference>
<dbReference type="InterPro" id="IPR036397">
    <property type="entry name" value="RNaseH_sf"/>
</dbReference>
<dbReference type="GO" id="GO:0003676">
    <property type="term" value="F:nucleic acid binding"/>
    <property type="evidence" value="ECO:0007669"/>
    <property type="project" value="InterPro"/>
</dbReference>
<gene>
    <name evidence="1" type="ORF">K469DRAFT_776070</name>
</gene>
<dbReference type="EMBL" id="ML994630">
    <property type="protein sequence ID" value="KAF2186178.1"/>
    <property type="molecule type" value="Genomic_DNA"/>
</dbReference>
<keyword evidence="2" id="KW-1185">Reference proteome</keyword>
<proteinExistence type="predicted"/>
<accession>A0A6A6E6T1</accession>
<dbReference type="Gene3D" id="3.30.420.10">
    <property type="entry name" value="Ribonuclease H-like superfamily/Ribonuclease H"/>
    <property type="match status" value="1"/>
</dbReference>
<evidence type="ECO:0000313" key="1">
    <source>
        <dbReference type="EMBL" id="KAF2186178.1"/>
    </source>
</evidence>
<name>A0A6A6E6T1_9PEZI</name>
<dbReference type="AlphaFoldDB" id="A0A6A6E6T1"/>
<evidence type="ECO:0000313" key="2">
    <source>
        <dbReference type="Proteomes" id="UP000800200"/>
    </source>
</evidence>
<reference evidence="1" key="1">
    <citation type="journal article" date="2020" name="Stud. Mycol.">
        <title>101 Dothideomycetes genomes: a test case for predicting lifestyles and emergence of pathogens.</title>
        <authorList>
            <person name="Haridas S."/>
            <person name="Albert R."/>
            <person name="Binder M."/>
            <person name="Bloem J."/>
            <person name="Labutti K."/>
            <person name="Salamov A."/>
            <person name="Andreopoulos B."/>
            <person name="Baker S."/>
            <person name="Barry K."/>
            <person name="Bills G."/>
            <person name="Bluhm B."/>
            <person name="Cannon C."/>
            <person name="Castanera R."/>
            <person name="Culley D."/>
            <person name="Daum C."/>
            <person name="Ezra D."/>
            <person name="Gonzalez J."/>
            <person name="Henrissat B."/>
            <person name="Kuo A."/>
            <person name="Liang C."/>
            <person name="Lipzen A."/>
            <person name="Lutzoni F."/>
            <person name="Magnuson J."/>
            <person name="Mondo S."/>
            <person name="Nolan M."/>
            <person name="Ohm R."/>
            <person name="Pangilinan J."/>
            <person name="Park H.-J."/>
            <person name="Ramirez L."/>
            <person name="Alfaro M."/>
            <person name="Sun H."/>
            <person name="Tritt A."/>
            <person name="Yoshinaga Y."/>
            <person name="Zwiers L.-H."/>
            <person name="Turgeon B."/>
            <person name="Goodwin S."/>
            <person name="Spatafora J."/>
            <person name="Crous P."/>
            <person name="Grigoriev I."/>
        </authorList>
    </citation>
    <scope>NUCLEOTIDE SEQUENCE</scope>
    <source>
        <strain evidence="1">CBS 207.26</strain>
    </source>
</reference>
<dbReference type="OrthoDB" id="3792338at2759"/>
<evidence type="ECO:0008006" key="3">
    <source>
        <dbReference type="Google" id="ProtNLM"/>
    </source>
</evidence>
<protein>
    <recommendedName>
        <fullName evidence="3">Tc1-like transposase DDE domain-containing protein</fullName>
    </recommendedName>
</protein>
<sequence length="133" mass="15501">MWAAVIWTDEASIQTSGGQIFVTRCAEEKYDINYYVPKFRGYLSWMIHGSISHGNKGPLVVFEKNWSTELGYKKKTINRDVYRTYICPNIKAFAWELWQTLRHQPILVEDNALIHSAKATRLAWEQNGMVVME</sequence>
<organism evidence="1 2">
    <name type="scientific">Zopfia rhizophila CBS 207.26</name>
    <dbReference type="NCBI Taxonomy" id="1314779"/>
    <lineage>
        <taxon>Eukaryota</taxon>
        <taxon>Fungi</taxon>
        <taxon>Dikarya</taxon>
        <taxon>Ascomycota</taxon>
        <taxon>Pezizomycotina</taxon>
        <taxon>Dothideomycetes</taxon>
        <taxon>Dothideomycetes incertae sedis</taxon>
        <taxon>Zopfiaceae</taxon>
        <taxon>Zopfia</taxon>
    </lineage>
</organism>